<comment type="cofactor">
    <cofactor evidence="1 7">
        <name>(R)-lipoate</name>
        <dbReference type="ChEBI" id="CHEBI:83088"/>
    </cofactor>
</comment>
<dbReference type="GO" id="GO:0031405">
    <property type="term" value="F:lipoic acid binding"/>
    <property type="evidence" value="ECO:0007669"/>
    <property type="project" value="TreeGrafter"/>
</dbReference>
<dbReference type="PANTHER" id="PTHR43178">
    <property type="entry name" value="DIHYDROLIPOAMIDE ACETYLTRANSFERASE COMPONENT OF PYRUVATE DEHYDROGENASE COMPLEX"/>
    <property type="match status" value="1"/>
</dbReference>
<dbReference type="Gene3D" id="3.30.559.10">
    <property type="entry name" value="Chloramphenicol acetyltransferase-like domain"/>
    <property type="match status" value="1"/>
</dbReference>
<evidence type="ECO:0000256" key="4">
    <source>
        <dbReference type="ARBA" id="ARBA00022679"/>
    </source>
</evidence>
<dbReference type="Proteomes" id="UP000244523">
    <property type="component" value="Unassembled WGS sequence"/>
</dbReference>
<evidence type="ECO:0000313" key="11">
    <source>
        <dbReference type="Proteomes" id="UP000244523"/>
    </source>
</evidence>
<evidence type="ECO:0000256" key="5">
    <source>
        <dbReference type="ARBA" id="ARBA00022823"/>
    </source>
</evidence>
<dbReference type="InterPro" id="IPR003016">
    <property type="entry name" value="2-oxoA_DH_lipoyl-BS"/>
</dbReference>
<dbReference type="InterPro" id="IPR050743">
    <property type="entry name" value="2-oxoacid_DH_E2_comp"/>
</dbReference>
<organism evidence="10 11">
    <name type="scientific">Yoonia sediminilitoris</name>
    <dbReference type="NCBI Taxonomy" id="1286148"/>
    <lineage>
        <taxon>Bacteria</taxon>
        <taxon>Pseudomonadati</taxon>
        <taxon>Pseudomonadota</taxon>
        <taxon>Alphaproteobacteria</taxon>
        <taxon>Rhodobacterales</taxon>
        <taxon>Paracoccaceae</taxon>
        <taxon>Yoonia</taxon>
    </lineage>
</organism>
<dbReference type="InterPro" id="IPR011053">
    <property type="entry name" value="Single_hybrid_motif"/>
</dbReference>
<keyword evidence="6 7" id="KW-0012">Acyltransferase</keyword>
<dbReference type="GO" id="GO:0016407">
    <property type="term" value="F:acetyltransferase activity"/>
    <property type="evidence" value="ECO:0007669"/>
    <property type="project" value="TreeGrafter"/>
</dbReference>
<dbReference type="SUPFAM" id="SSF51230">
    <property type="entry name" value="Single hybrid motif"/>
    <property type="match status" value="1"/>
</dbReference>
<proteinExistence type="inferred from homology"/>
<keyword evidence="11" id="KW-1185">Reference proteome</keyword>
<feature type="compositionally biased region" description="Basic residues" evidence="8">
    <location>
        <begin position="133"/>
        <end position="147"/>
    </location>
</feature>
<evidence type="ECO:0000256" key="1">
    <source>
        <dbReference type="ARBA" id="ARBA00001938"/>
    </source>
</evidence>
<evidence type="ECO:0000259" key="9">
    <source>
        <dbReference type="PROSITE" id="PS50968"/>
    </source>
</evidence>
<comment type="similarity">
    <text evidence="2 7">Belongs to the 2-oxoacid dehydrogenase family.</text>
</comment>
<dbReference type="GO" id="GO:0005737">
    <property type="term" value="C:cytoplasm"/>
    <property type="evidence" value="ECO:0007669"/>
    <property type="project" value="TreeGrafter"/>
</dbReference>
<evidence type="ECO:0000256" key="3">
    <source>
        <dbReference type="ARBA" id="ARBA00011484"/>
    </source>
</evidence>
<keyword evidence="4 7" id="KW-0808">Transferase</keyword>
<reference evidence="10 11" key="1">
    <citation type="submission" date="2018-04" db="EMBL/GenBank/DDBJ databases">
        <title>Genomic Encyclopedia of Archaeal and Bacterial Type Strains, Phase II (KMG-II): from individual species to whole genera.</title>
        <authorList>
            <person name="Goeker M."/>
        </authorList>
    </citation>
    <scope>NUCLEOTIDE SEQUENCE [LARGE SCALE GENOMIC DNA]</scope>
    <source>
        <strain evidence="10 11">DSM 29955</strain>
    </source>
</reference>
<sequence>MSQFVMPSLGADMEDGTLVEQLVAPGDPVQRGDVIAAVETQKGAIEIEAFEDGFLDRWLVPLGAKVPVGTPLAMIRTGDPPATPDIPQPKDPAVPPPPPETPQPAEPDLPPAVPEDPPLAPEPPAPPPEKMGTSHRQRVTPAARRRAAQTGFDLSALGGDRVISLDDVPSAPTADAPKPLSAMRQAIAAAMARSKREIPHYYLSDTIDLTAAEAFIASRNADLPPDARLLIAVLFIRATARAAQSFPEFNGYFEEEHFSPSAAAHVGMAINLRGGGLVAPALLDANEGNLETLMMRLRDLVMRVRKGRFKARELAEPTITVTSLGDRGVAGITGVIFPPQVAIVGIGTPGWQPMVIDGQLVARRVANITLAADHRVSDGHRGARFLRSIIDHLQQPEAL</sequence>
<dbReference type="CDD" id="cd06849">
    <property type="entry name" value="lipoyl_domain"/>
    <property type="match status" value="1"/>
</dbReference>
<protein>
    <recommendedName>
        <fullName evidence="7">Dihydrolipoamide acetyltransferase component of pyruvate dehydrogenase complex</fullName>
        <ecNumber evidence="7">2.3.1.-</ecNumber>
    </recommendedName>
</protein>
<dbReference type="InterPro" id="IPR000089">
    <property type="entry name" value="Biotin_lipoyl"/>
</dbReference>
<dbReference type="Pfam" id="PF00364">
    <property type="entry name" value="Biotin_lipoyl"/>
    <property type="match status" value="1"/>
</dbReference>
<dbReference type="SUPFAM" id="SSF52777">
    <property type="entry name" value="CoA-dependent acyltransferases"/>
    <property type="match status" value="1"/>
</dbReference>
<dbReference type="InterPro" id="IPR023213">
    <property type="entry name" value="CAT-like_dom_sf"/>
</dbReference>
<keyword evidence="5 7" id="KW-0450">Lipoyl</keyword>
<feature type="compositionally biased region" description="Pro residues" evidence="8">
    <location>
        <begin position="81"/>
        <end position="129"/>
    </location>
</feature>
<comment type="caution">
    <text evidence="10">The sequence shown here is derived from an EMBL/GenBank/DDBJ whole genome shotgun (WGS) entry which is preliminary data.</text>
</comment>
<evidence type="ECO:0000256" key="2">
    <source>
        <dbReference type="ARBA" id="ARBA00007317"/>
    </source>
</evidence>
<name>A0A2T6KER1_9RHOB</name>
<gene>
    <name evidence="10" type="ORF">C8N45_10775</name>
</gene>
<keyword evidence="10" id="KW-0670">Pyruvate</keyword>
<dbReference type="PANTHER" id="PTHR43178:SF12">
    <property type="entry name" value="DIHYDROLIPOAMIDE ACETYLTRANSFERASE COMPONENT OF PYRUVATE DEHYDROGENASE COMPLEX"/>
    <property type="match status" value="1"/>
</dbReference>
<comment type="subunit">
    <text evidence="3">Forms a 24-polypeptide structural core with octahedral symmetry.</text>
</comment>
<dbReference type="PROSITE" id="PS50968">
    <property type="entry name" value="BIOTINYL_LIPOYL"/>
    <property type="match status" value="1"/>
</dbReference>
<dbReference type="Pfam" id="PF00198">
    <property type="entry name" value="2-oxoacid_dh"/>
    <property type="match status" value="1"/>
</dbReference>
<dbReference type="RefSeq" id="WP_108386849.1">
    <property type="nucleotide sequence ID" value="NZ_QBUD01000007.1"/>
</dbReference>
<dbReference type="InterPro" id="IPR001078">
    <property type="entry name" value="2-oxoacid_DH_actylTfrase"/>
</dbReference>
<dbReference type="PROSITE" id="PS00189">
    <property type="entry name" value="LIPOYL"/>
    <property type="match status" value="1"/>
</dbReference>
<evidence type="ECO:0000256" key="8">
    <source>
        <dbReference type="SAM" id="MobiDB-lite"/>
    </source>
</evidence>
<evidence type="ECO:0000313" key="10">
    <source>
        <dbReference type="EMBL" id="PUB13615.1"/>
    </source>
</evidence>
<feature type="region of interest" description="Disordered" evidence="8">
    <location>
        <begin position="73"/>
        <end position="147"/>
    </location>
</feature>
<evidence type="ECO:0000256" key="7">
    <source>
        <dbReference type="RuleBase" id="RU003423"/>
    </source>
</evidence>
<dbReference type="Gene3D" id="2.40.50.100">
    <property type="match status" value="1"/>
</dbReference>
<dbReference type="EMBL" id="QBUD01000007">
    <property type="protein sequence ID" value="PUB13615.1"/>
    <property type="molecule type" value="Genomic_DNA"/>
</dbReference>
<dbReference type="EC" id="2.3.1.-" evidence="7"/>
<accession>A0A2T6KER1</accession>
<feature type="domain" description="Lipoyl-binding" evidence="9">
    <location>
        <begin position="1"/>
        <end position="76"/>
    </location>
</feature>
<dbReference type="OrthoDB" id="9805770at2"/>
<evidence type="ECO:0000256" key="6">
    <source>
        <dbReference type="ARBA" id="ARBA00023315"/>
    </source>
</evidence>
<dbReference type="AlphaFoldDB" id="A0A2T6KER1"/>